<dbReference type="EMBL" id="RQGD01000046">
    <property type="protein sequence ID" value="TGL56472.1"/>
    <property type="molecule type" value="Genomic_DNA"/>
</dbReference>
<comment type="caution">
    <text evidence="3">The sequence shown here is derived from an EMBL/GenBank/DDBJ whole genome shotgun (WGS) entry which is preliminary data.</text>
</comment>
<reference evidence="3" key="1">
    <citation type="journal article" date="2019" name="PLoS Negl. Trop. Dis.">
        <title>Revisiting the worldwide diversity of Leptospira species in the environment.</title>
        <authorList>
            <person name="Vincent A.T."/>
            <person name="Schiettekatte O."/>
            <person name="Bourhy P."/>
            <person name="Veyrier F.J."/>
            <person name="Picardeau M."/>
        </authorList>
    </citation>
    <scope>NUCLEOTIDE SEQUENCE [LARGE SCALE GENOMIC DNA]</scope>
    <source>
        <strain evidence="3">201702476</strain>
    </source>
</reference>
<accession>A0A4R9JUJ5</accession>
<evidence type="ECO:0000256" key="1">
    <source>
        <dbReference type="SAM" id="MobiDB-lite"/>
    </source>
</evidence>
<sequence>MKIKYFFSYLLLLFFGTVTCVHKKDQSALLLLLLASSQNSPAPSADGTTPQAPGNSGEDSAPQATPPTEETVPNSTSVSLRVDRFEKGLDICPLFGGMLLSFQSGDRATCNVDTLNPSCAREAVHKEDSTPYTIDPRSMAGYTFPMEQTGATITFPTDAKSVAYCFSRPQFVGTDIKMSAFRNRTSTSQECLGLSRGQWCIDRIPLFSPTMMIIPSEFPIVSAGRSNGHWSQLKYKTPENIFVTCRYAGEVTSSPILSYRASVVDAEHKKGYCVKTTVDYFETESGIWVSEERIPVGSKVVAISEVILEVNNCANKTFTKIEWNVAGWAPEDSSYLPLETDMAGIFEKPYNIGTMMIIIVLFSIIIFWRRKKRVR</sequence>
<dbReference type="Proteomes" id="UP000297693">
    <property type="component" value="Unassembled WGS sequence"/>
</dbReference>
<dbReference type="AlphaFoldDB" id="A0A4R9JUJ5"/>
<keyword evidence="2" id="KW-0472">Membrane</keyword>
<proteinExistence type="predicted"/>
<feature type="transmembrane region" description="Helical" evidence="2">
    <location>
        <begin position="350"/>
        <end position="368"/>
    </location>
</feature>
<dbReference type="RefSeq" id="WP_135625391.1">
    <property type="nucleotide sequence ID" value="NZ_RQGD01000046.1"/>
</dbReference>
<dbReference type="OrthoDB" id="320135at2"/>
<keyword evidence="4" id="KW-1185">Reference proteome</keyword>
<name>A0A4R9JUJ5_9LEPT</name>
<gene>
    <name evidence="3" type="ORF">EHQ58_17800</name>
</gene>
<organism evidence="3 4">
    <name type="scientific">Leptospira ognonensis</name>
    <dbReference type="NCBI Taxonomy" id="2484945"/>
    <lineage>
        <taxon>Bacteria</taxon>
        <taxon>Pseudomonadati</taxon>
        <taxon>Spirochaetota</taxon>
        <taxon>Spirochaetia</taxon>
        <taxon>Leptospirales</taxon>
        <taxon>Leptospiraceae</taxon>
        <taxon>Leptospira</taxon>
    </lineage>
</organism>
<keyword evidence="2" id="KW-0812">Transmembrane</keyword>
<evidence type="ECO:0000256" key="2">
    <source>
        <dbReference type="SAM" id="Phobius"/>
    </source>
</evidence>
<feature type="region of interest" description="Disordered" evidence="1">
    <location>
        <begin position="40"/>
        <end position="77"/>
    </location>
</feature>
<evidence type="ECO:0000313" key="4">
    <source>
        <dbReference type="Proteomes" id="UP000297693"/>
    </source>
</evidence>
<feature type="compositionally biased region" description="Polar residues" evidence="1">
    <location>
        <begin position="46"/>
        <end position="77"/>
    </location>
</feature>
<evidence type="ECO:0000313" key="3">
    <source>
        <dbReference type="EMBL" id="TGL56472.1"/>
    </source>
</evidence>
<protein>
    <submittedName>
        <fullName evidence="3">Uncharacterized protein</fullName>
    </submittedName>
</protein>
<keyword evidence="2" id="KW-1133">Transmembrane helix</keyword>